<sequence length="79" mass="8884">IELKENSSIAASFEISSIDFLIKKFSNVLAIFTGGCSYLHLCLFDEVSLSAISKMWLILLKTSWSSDTSCIERHLCSYK</sequence>
<name>A0A177ASE5_9BILA</name>
<organism evidence="1 2">
    <name type="scientific">Intoshia linei</name>
    <dbReference type="NCBI Taxonomy" id="1819745"/>
    <lineage>
        <taxon>Eukaryota</taxon>
        <taxon>Metazoa</taxon>
        <taxon>Spiralia</taxon>
        <taxon>Lophotrochozoa</taxon>
        <taxon>Mesozoa</taxon>
        <taxon>Orthonectida</taxon>
        <taxon>Rhopaluridae</taxon>
        <taxon>Intoshia</taxon>
    </lineage>
</organism>
<reference evidence="1 2" key="1">
    <citation type="submission" date="2016-04" db="EMBL/GenBank/DDBJ databases">
        <title>The genome of Intoshia linei affirms orthonectids as highly simplified spiralians.</title>
        <authorList>
            <person name="Mikhailov K.V."/>
            <person name="Slusarev G.S."/>
            <person name="Nikitin M.A."/>
            <person name="Logacheva M.D."/>
            <person name="Penin A."/>
            <person name="Aleoshin V."/>
            <person name="Panchin Y.V."/>
        </authorList>
    </citation>
    <scope>NUCLEOTIDE SEQUENCE [LARGE SCALE GENOMIC DNA]</scope>
    <source>
        <strain evidence="1">Intl2013</strain>
        <tissue evidence="1">Whole animal</tissue>
    </source>
</reference>
<dbReference type="AlphaFoldDB" id="A0A177ASE5"/>
<evidence type="ECO:0000313" key="2">
    <source>
        <dbReference type="Proteomes" id="UP000078046"/>
    </source>
</evidence>
<keyword evidence="2" id="KW-1185">Reference proteome</keyword>
<dbReference type="Proteomes" id="UP000078046">
    <property type="component" value="Unassembled WGS sequence"/>
</dbReference>
<accession>A0A177ASE5</accession>
<dbReference type="EMBL" id="LWCA01001824">
    <property type="protein sequence ID" value="OAF64452.1"/>
    <property type="molecule type" value="Genomic_DNA"/>
</dbReference>
<proteinExistence type="predicted"/>
<feature type="non-terminal residue" evidence="1">
    <location>
        <position position="1"/>
    </location>
</feature>
<evidence type="ECO:0000313" key="1">
    <source>
        <dbReference type="EMBL" id="OAF64452.1"/>
    </source>
</evidence>
<comment type="caution">
    <text evidence="1">The sequence shown here is derived from an EMBL/GenBank/DDBJ whole genome shotgun (WGS) entry which is preliminary data.</text>
</comment>
<gene>
    <name evidence="1" type="ORF">A3Q56_07820</name>
</gene>
<protein>
    <submittedName>
        <fullName evidence="1">Uncharacterized protein</fullName>
    </submittedName>
</protein>